<name>A0A0S2HYJ8_9BACT</name>
<protein>
    <submittedName>
        <fullName evidence="1">Four helix bundle protein</fullName>
    </submittedName>
</protein>
<reference evidence="1 2" key="1">
    <citation type="submission" date="2015-11" db="EMBL/GenBank/DDBJ databases">
        <title>Description and complete genome sequence of a novel strain predominating in hypersaline microbial mats and representing a new family of the Bacteriodetes phylum.</title>
        <authorList>
            <person name="Spring S."/>
            <person name="Bunk B."/>
            <person name="Sproer C."/>
            <person name="Klenk H.-P."/>
        </authorList>
    </citation>
    <scope>NUCLEOTIDE SEQUENCE [LARGE SCALE GENOMIC DNA]</scope>
    <source>
        <strain evidence="1 2">L21-Spi-D4</strain>
    </source>
</reference>
<dbReference type="InterPro" id="IPR036583">
    <property type="entry name" value="23S_rRNA_IVS_sf"/>
</dbReference>
<dbReference type="CDD" id="cd16377">
    <property type="entry name" value="23S_rRNA_IVP_like"/>
    <property type="match status" value="1"/>
</dbReference>
<dbReference type="InterPro" id="IPR012657">
    <property type="entry name" value="23S_rRNA-intervening_sequence"/>
</dbReference>
<dbReference type="EMBL" id="CP013118">
    <property type="protein sequence ID" value="ALO15146.1"/>
    <property type="molecule type" value="Genomic_DNA"/>
</dbReference>
<dbReference type="PANTHER" id="PTHR38471:SF2">
    <property type="entry name" value="FOUR HELIX BUNDLE PROTEIN"/>
    <property type="match status" value="1"/>
</dbReference>
<dbReference type="NCBIfam" id="TIGR02436">
    <property type="entry name" value="four helix bundle protein"/>
    <property type="match status" value="1"/>
</dbReference>
<dbReference type="Proteomes" id="UP000064893">
    <property type="component" value="Chromosome"/>
</dbReference>
<dbReference type="PANTHER" id="PTHR38471">
    <property type="entry name" value="FOUR HELIX BUNDLE PROTEIN"/>
    <property type="match status" value="1"/>
</dbReference>
<dbReference type="STRING" id="1307839.L21SP5_01498"/>
<dbReference type="KEGG" id="blq:L21SP5_01498"/>
<accession>A0A0S2HYJ8</accession>
<dbReference type="Pfam" id="PF05635">
    <property type="entry name" value="23S_rRNA_IVP"/>
    <property type="match status" value="1"/>
</dbReference>
<dbReference type="AlphaFoldDB" id="A0A0S2HYJ8"/>
<dbReference type="OrthoDB" id="9811959at2"/>
<evidence type="ECO:0000313" key="2">
    <source>
        <dbReference type="Proteomes" id="UP000064893"/>
    </source>
</evidence>
<sequence length="130" mass="15423">MAKISRFEDLETWQLAREICNVVYEFTMFESFSRDFSLKDQIRRSSGSVMDNIAEGFERDGRKEFRQYLSIAKASCGETRSQLYRAFDLKYVSKEDFDTLYDLLIVESKKISAFIKYLQHSEFKGNKYKN</sequence>
<dbReference type="Gene3D" id="1.20.1440.60">
    <property type="entry name" value="23S rRNA-intervening sequence"/>
    <property type="match status" value="1"/>
</dbReference>
<organism evidence="1 2">
    <name type="scientific">Salinivirga cyanobacteriivorans</name>
    <dbReference type="NCBI Taxonomy" id="1307839"/>
    <lineage>
        <taxon>Bacteria</taxon>
        <taxon>Pseudomonadati</taxon>
        <taxon>Bacteroidota</taxon>
        <taxon>Bacteroidia</taxon>
        <taxon>Bacteroidales</taxon>
        <taxon>Salinivirgaceae</taxon>
        <taxon>Salinivirga</taxon>
    </lineage>
</organism>
<dbReference type="RefSeq" id="WP_057952628.1">
    <property type="nucleotide sequence ID" value="NZ_CP013118.1"/>
</dbReference>
<dbReference type="PATRIC" id="fig|1307839.3.peg.1596"/>
<dbReference type="SUPFAM" id="SSF158446">
    <property type="entry name" value="IVS-encoded protein-like"/>
    <property type="match status" value="1"/>
</dbReference>
<gene>
    <name evidence="1" type="ORF">L21SP5_01498</name>
</gene>
<proteinExistence type="predicted"/>
<keyword evidence="2" id="KW-1185">Reference proteome</keyword>
<evidence type="ECO:0000313" key="1">
    <source>
        <dbReference type="EMBL" id="ALO15146.1"/>
    </source>
</evidence>